<dbReference type="Proteomes" id="UP001219568">
    <property type="component" value="Unassembled WGS sequence"/>
</dbReference>
<dbReference type="SMART" id="SM00066">
    <property type="entry name" value="GAL4"/>
    <property type="match status" value="1"/>
</dbReference>
<dbReference type="GO" id="GO:0008270">
    <property type="term" value="F:zinc ion binding"/>
    <property type="evidence" value="ECO:0007669"/>
    <property type="project" value="InterPro"/>
</dbReference>
<keyword evidence="1" id="KW-0805">Transcription regulation</keyword>
<feature type="compositionally biased region" description="Low complexity" evidence="5">
    <location>
        <begin position="206"/>
        <end position="219"/>
    </location>
</feature>
<dbReference type="InterPro" id="IPR036864">
    <property type="entry name" value="Zn2-C6_fun-type_DNA-bd_sf"/>
</dbReference>
<gene>
    <name evidence="7" type="ORF">N7460_000662</name>
</gene>
<proteinExistence type="predicted"/>
<dbReference type="InterPro" id="IPR001138">
    <property type="entry name" value="Zn2Cys6_DnaBD"/>
</dbReference>
<feature type="region of interest" description="Disordered" evidence="5">
    <location>
        <begin position="70"/>
        <end position="97"/>
    </location>
</feature>
<dbReference type="EMBL" id="JAQJZL010000001">
    <property type="protein sequence ID" value="KAJ6057388.1"/>
    <property type="molecule type" value="Genomic_DNA"/>
</dbReference>
<evidence type="ECO:0000313" key="8">
    <source>
        <dbReference type="Proteomes" id="UP001219568"/>
    </source>
</evidence>
<accession>A0AAD6NDV6</accession>
<name>A0AAD6NDV6_PENCN</name>
<evidence type="ECO:0000256" key="4">
    <source>
        <dbReference type="ARBA" id="ARBA00023242"/>
    </source>
</evidence>
<dbReference type="AlphaFoldDB" id="A0AAD6NDV6"/>
<keyword evidence="2" id="KW-0238">DNA-binding</keyword>
<feature type="compositionally biased region" description="Acidic residues" evidence="5">
    <location>
        <begin position="88"/>
        <end position="97"/>
    </location>
</feature>
<feature type="compositionally biased region" description="Acidic residues" evidence="5">
    <location>
        <begin position="138"/>
        <end position="150"/>
    </location>
</feature>
<feature type="domain" description="Zn(2)-C6 fungal-type" evidence="6">
    <location>
        <begin position="29"/>
        <end position="61"/>
    </location>
</feature>
<evidence type="ECO:0000256" key="2">
    <source>
        <dbReference type="ARBA" id="ARBA00023125"/>
    </source>
</evidence>
<keyword evidence="4" id="KW-0539">Nucleus</keyword>
<dbReference type="SUPFAM" id="SSF57701">
    <property type="entry name" value="Zn2/Cys6 DNA-binding domain"/>
    <property type="match status" value="1"/>
</dbReference>
<feature type="compositionally biased region" description="Basic residues" evidence="5">
    <location>
        <begin position="70"/>
        <end position="79"/>
    </location>
</feature>
<dbReference type="GO" id="GO:0003677">
    <property type="term" value="F:DNA binding"/>
    <property type="evidence" value="ECO:0007669"/>
    <property type="project" value="UniProtKB-KW"/>
</dbReference>
<reference evidence="7" key="2">
    <citation type="submission" date="2023-01" db="EMBL/GenBank/DDBJ databases">
        <authorList>
            <person name="Petersen C."/>
        </authorList>
    </citation>
    <scope>NUCLEOTIDE SEQUENCE</scope>
    <source>
        <strain evidence="7">IBT 15450</strain>
    </source>
</reference>
<feature type="region of interest" description="Disordered" evidence="5">
    <location>
        <begin position="133"/>
        <end position="226"/>
    </location>
</feature>
<protein>
    <recommendedName>
        <fullName evidence="6">Zn(2)-C6 fungal-type domain-containing protein</fullName>
    </recommendedName>
</protein>
<reference evidence="7" key="1">
    <citation type="journal article" date="2023" name="IMA Fungus">
        <title>Comparative genomic study of the Penicillium genus elucidates a diverse pangenome and 15 lateral gene transfer events.</title>
        <authorList>
            <person name="Petersen C."/>
            <person name="Sorensen T."/>
            <person name="Nielsen M.R."/>
            <person name="Sondergaard T.E."/>
            <person name="Sorensen J.L."/>
            <person name="Fitzpatrick D.A."/>
            <person name="Frisvad J.C."/>
            <person name="Nielsen K.L."/>
        </authorList>
    </citation>
    <scope>NUCLEOTIDE SEQUENCE</scope>
    <source>
        <strain evidence="7">IBT 15450</strain>
    </source>
</reference>
<dbReference type="PROSITE" id="PS50048">
    <property type="entry name" value="ZN2_CY6_FUNGAL_2"/>
    <property type="match status" value="1"/>
</dbReference>
<evidence type="ECO:0000256" key="1">
    <source>
        <dbReference type="ARBA" id="ARBA00023015"/>
    </source>
</evidence>
<dbReference type="CDD" id="cd00067">
    <property type="entry name" value="GAL4"/>
    <property type="match status" value="1"/>
</dbReference>
<evidence type="ECO:0000256" key="3">
    <source>
        <dbReference type="ARBA" id="ARBA00023163"/>
    </source>
</evidence>
<dbReference type="GO" id="GO:0000981">
    <property type="term" value="F:DNA-binding transcription factor activity, RNA polymerase II-specific"/>
    <property type="evidence" value="ECO:0007669"/>
    <property type="project" value="InterPro"/>
</dbReference>
<evidence type="ECO:0000256" key="5">
    <source>
        <dbReference type="SAM" id="MobiDB-lite"/>
    </source>
</evidence>
<dbReference type="Gene3D" id="4.10.240.10">
    <property type="entry name" value="Zn(2)-C6 fungal-type DNA-binding domain"/>
    <property type="match status" value="1"/>
</dbReference>
<keyword evidence="3" id="KW-0804">Transcription</keyword>
<evidence type="ECO:0000313" key="7">
    <source>
        <dbReference type="EMBL" id="KAJ6057388.1"/>
    </source>
</evidence>
<organism evidence="7 8">
    <name type="scientific">Penicillium canescens</name>
    <dbReference type="NCBI Taxonomy" id="5083"/>
    <lineage>
        <taxon>Eukaryota</taxon>
        <taxon>Fungi</taxon>
        <taxon>Dikarya</taxon>
        <taxon>Ascomycota</taxon>
        <taxon>Pezizomycotina</taxon>
        <taxon>Eurotiomycetes</taxon>
        <taxon>Eurotiomycetidae</taxon>
        <taxon>Eurotiales</taxon>
        <taxon>Aspergillaceae</taxon>
        <taxon>Penicillium</taxon>
    </lineage>
</organism>
<sequence length="270" mass="29865">MDFSALHQLQTPGIIKASKRQGRRPGKSACAACHARKKRCDISPPYYQCTHCRKEGQICISRDPIERRTRHRIPTRNRNHNLTANSDNDNDNDAVSDDDYNGNILPFPKGIDHEIPRWSAAFSMFSEVRRLLAPPSPESEEDCAEEESGDLQDSAVADERVGEDERDYSGIERNQNASLELGSGDSSRRDISDDTSADEVCIKGNSIPTSQSASQSPSSEGRTDSGSVLAACRTGIVHENLSSMGEVRVRGGHDLDERVFMDDLDALLRF</sequence>
<evidence type="ECO:0000259" key="6">
    <source>
        <dbReference type="PROSITE" id="PS50048"/>
    </source>
</evidence>
<comment type="caution">
    <text evidence="7">The sequence shown here is derived from an EMBL/GenBank/DDBJ whole genome shotgun (WGS) entry which is preliminary data.</text>
</comment>
<dbReference type="PROSITE" id="PS00463">
    <property type="entry name" value="ZN2_CY6_FUNGAL_1"/>
    <property type="match status" value="1"/>
</dbReference>
<keyword evidence="8" id="KW-1185">Reference proteome</keyword>